<keyword evidence="2" id="KW-1133">Transmembrane helix</keyword>
<sequence length="260" mass="28073">MLRTVAIVFAAFYLTVWLPEETTAAGPQGNGVPSVAVIEHEAEHVEQQIQPASTKTTPLSVRPVAGVALLVALSTALFLLLRRVQRFSSSDKETADGEGEGAKGPTAGFKPAVGPGGKPIVEWLTGEENLETWGAAEVAAADPEFDSKAYPPAHPPVVLTKEEVETKIKEMKHVLKLIDEGEKSGSMADSTGESVGHRLREAFGLRQENKLAQFDKAVTQEMVATFNDLISSIEDVLFRVYGTRSEDMDESGRRRGDVSQ</sequence>
<dbReference type="RefSeq" id="XP_013333450.1">
    <property type="nucleotide sequence ID" value="XM_013477996.1"/>
</dbReference>
<name>U6M544_EIMMA</name>
<dbReference type="GeneID" id="25336388"/>
<evidence type="ECO:0008006" key="6">
    <source>
        <dbReference type="Google" id="ProtNLM"/>
    </source>
</evidence>
<feature type="signal peptide" evidence="3">
    <location>
        <begin position="1"/>
        <end position="24"/>
    </location>
</feature>
<feature type="chain" id="PRO_5004673280" description="Transmembrane protein" evidence="3">
    <location>
        <begin position="25"/>
        <end position="260"/>
    </location>
</feature>
<dbReference type="EMBL" id="HG719119">
    <property type="protein sequence ID" value="CDJ56800.1"/>
    <property type="molecule type" value="Genomic_DNA"/>
</dbReference>
<keyword evidence="3" id="KW-0732">Signal</keyword>
<keyword evidence="2" id="KW-0472">Membrane</keyword>
<keyword evidence="5" id="KW-1185">Reference proteome</keyword>
<keyword evidence="2" id="KW-0812">Transmembrane</keyword>
<gene>
    <name evidence="4" type="ORF">EMWEY_00024020</name>
</gene>
<dbReference type="Proteomes" id="UP000030763">
    <property type="component" value="Unassembled WGS sequence"/>
</dbReference>
<evidence type="ECO:0000313" key="5">
    <source>
        <dbReference type="Proteomes" id="UP000030763"/>
    </source>
</evidence>
<reference evidence="4" key="2">
    <citation type="submission" date="2013-10" db="EMBL/GenBank/DDBJ databases">
        <authorList>
            <person name="Aslett M."/>
        </authorList>
    </citation>
    <scope>NUCLEOTIDE SEQUENCE [LARGE SCALE GENOMIC DNA]</scope>
    <source>
        <strain evidence="4">Weybridge</strain>
    </source>
</reference>
<protein>
    <recommendedName>
        <fullName evidence="6">Transmembrane protein</fullName>
    </recommendedName>
</protein>
<dbReference type="OMA" id="YGTRSED"/>
<feature type="region of interest" description="Disordered" evidence="1">
    <location>
        <begin position="90"/>
        <end position="115"/>
    </location>
</feature>
<reference evidence="4" key="1">
    <citation type="submission" date="2013-10" db="EMBL/GenBank/DDBJ databases">
        <title>Genomic analysis of the causative agents of coccidiosis in chickens.</title>
        <authorList>
            <person name="Reid A.J."/>
            <person name="Blake D."/>
            <person name="Billington K."/>
            <person name="Browne H."/>
            <person name="Dunn M."/>
            <person name="Hung S."/>
            <person name="Kawahara F."/>
            <person name="Miranda-Saavedra D."/>
            <person name="Mourier T."/>
            <person name="Nagra H."/>
            <person name="Otto T.D."/>
            <person name="Rawlings N."/>
            <person name="Sanchez A."/>
            <person name="Sanders M."/>
            <person name="Subramaniam C."/>
            <person name="Tay Y."/>
            <person name="Dear P."/>
            <person name="Doerig C."/>
            <person name="Gruber A."/>
            <person name="Parkinson J."/>
            <person name="Shirley M."/>
            <person name="Wan K.L."/>
            <person name="Berriman M."/>
            <person name="Tomley F."/>
            <person name="Pain A."/>
        </authorList>
    </citation>
    <scope>NUCLEOTIDE SEQUENCE [LARGE SCALE GENOMIC DNA]</scope>
    <source>
        <strain evidence="4">Weybridge</strain>
    </source>
</reference>
<accession>U6M544</accession>
<dbReference type="OrthoDB" id="348205at2759"/>
<evidence type="ECO:0000256" key="3">
    <source>
        <dbReference type="SAM" id="SignalP"/>
    </source>
</evidence>
<feature type="transmembrane region" description="Helical" evidence="2">
    <location>
        <begin position="63"/>
        <end position="81"/>
    </location>
</feature>
<evidence type="ECO:0000313" key="4">
    <source>
        <dbReference type="EMBL" id="CDJ56800.1"/>
    </source>
</evidence>
<evidence type="ECO:0000256" key="1">
    <source>
        <dbReference type="SAM" id="MobiDB-lite"/>
    </source>
</evidence>
<organism evidence="4 5">
    <name type="scientific">Eimeria maxima</name>
    <name type="common">Coccidian parasite</name>
    <dbReference type="NCBI Taxonomy" id="5804"/>
    <lineage>
        <taxon>Eukaryota</taxon>
        <taxon>Sar</taxon>
        <taxon>Alveolata</taxon>
        <taxon>Apicomplexa</taxon>
        <taxon>Conoidasida</taxon>
        <taxon>Coccidia</taxon>
        <taxon>Eucoccidiorida</taxon>
        <taxon>Eimeriorina</taxon>
        <taxon>Eimeriidae</taxon>
        <taxon>Eimeria</taxon>
    </lineage>
</organism>
<dbReference type="VEuPathDB" id="ToxoDB:EMWEY_00024020"/>
<proteinExistence type="predicted"/>
<dbReference type="AlphaFoldDB" id="U6M544"/>
<evidence type="ECO:0000256" key="2">
    <source>
        <dbReference type="SAM" id="Phobius"/>
    </source>
</evidence>